<dbReference type="InterPro" id="IPR003362">
    <property type="entry name" value="Bact_transf"/>
</dbReference>
<evidence type="ECO:0000313" key="4">
    <source>
        <dbReference type="EMBL" id="NKI31191.1"/>
    </source>
</evidence>
<keyword evidence="2" id="KW-1133">Transmembrane helix</keyword>
<sequence length="455" mass="53205">MKRPSVLNSIERKFILLIGDLLIVSASLNVLVNHAIDDEFTYTRLKLILFCLGFATYFFISYILDFYNLEKAAKRRIAVSQAFYIGSLIVFSIFIECVLVFDISFWRKPLLYFLFLTPSQLVLWRFLFSNIFRIVPVIKNVLYVYDDINSANLKEDTDAINGLDTSTFYKVKLTHRIGQMTPINKSYFASATEKIDTTIINIKNYDSLPKELENMVLESIIKGKEVISFTSFYENVYEAIPVKSQNESFFEILQLRNRKIRYLQRLFTVFINFFFSLFVGVIFMIFCPFVWLLNFLFNRGPLFYTQKRIGKHGKEFSIYKFRSMVVDAEKGGAAMAKKGDARVTPFGKILRMFRIDELPQVLSIIKGDMQFIGPRPERKVFVDKLNEITPFYNTRHLIKPGITGWAQVKYKYGQNLEDSIRKLEYDLYYIKNKSITLDLRIIFKTVTTVLFSRGV</sequence>
<keyword evidence="2" id="KW-0812">Transmembrane</keyword>
<proteinExistence type="inferred from homology"/>
<name>A0ABX1GQ77_9FLAO</name>
<dbReference type="RefSeq" id="WP_168551377.1">
    <property type="nucleotide sequence ID" value="NZ_JAAWWL010000001.1"/>
</dbReference>
<gene>
    <name evidence="4" type="ORF">HCU67_04490</name>
</gene>
<dbReference type="Pfam" id="PF02397">
    <property type="entry name" value="Bac_transf"/>
    <property type="match status" value="1"/>
</dbReference>
<protein>
    <submittedName>
        <fullName evidence="4">Exopolysaccharide biosynthesis protein</fullName>
    </submittedName>
</protein>
<feature type="transmembrane region" description="Helical" evidence="2">
    <location>
        <begin position="47"/>
        <end position="69"/>
    </location>
</feature>
<feature type="transmembrane region" description="Helical" evidence="2">
    <location>
        <begin position="266"/>
        <end position="293"/>
    </location>
</feature>
<dbReference type="EMBL" id="JAAWWL010000001">
    <property type="protein sequence ID" value="NKI31191.1"/>
    <property type="molecule type" value="Genomic_DNA"/>
</dbReference>
<evidence type="ECO:0000256" key="1">
    <source>
        <dbReference type="ARBA" id="ARBA00006464"/>
    </source>
</evidence>
<keyword evidence="2" id="KW-0472">Membrane</keyword>
<organism evidence="4 5">
    <name type="scientific">Croceivirga thetidis</name>
    <dbReference type="NCBI Taxonomy" id="2721623"/>
    <lineage>
        <taxon>Bacteria</taxon>
        <taxon>Pseudomonadati</taxon>
        <taxon>Bacteroidota</taxon>
        <taxon>Flavobacteriia</taxon>
        <taxon>Flavobacteriales</taxon>
        <taxon>Flavobacteriaceae</taxon>
        <taxon>Croceivirga</taxon>
    </lineage>
</organism>
<feature type="transmembrane region" description="Helical" evidence="2">
    <location>
        <begin position="14"/>
        <end position="35"/>
    </location>
</feature>
<evidence type="ECO:0000256" key="2">
    <source>
        <dbReference type="SAM" id="Phobius"/>
    </source>
</evidence>
<feature type="transmembrane region" description="Helical" evidence="2">
    <location>
        <begin position="81"/>
        <end position="104"/>
    </location>
</feature>
<reference evidence="4 5" key="1">
    <citation type="submission" date="2020-04" db="EMBL/GenBank/DDBJ databases">
        <authorList>
            <person name="Yoon J."/>
        </authorList>
    </citation>
    <scope>NUCLEOTIDE SEQUENCE [LARGE SCALE GENOMIC DNA]</scope>
    <source>
        <strain evidence="4 5">DJ-13</strain>
    </source>
</reference>
<dbReference type="PANTHER" id="PTHR30576:SF0">
    <property type="entry name" value="UNDECAPRENYL-PHOSPHATE N-ACETYLGALACTOSAMINYL 1-PHOSPHATE TRANSFERASE-RELATED"/>
    <property type="match status" value="1"/>
</dbReference>
<comment type="caution">
    <text evidence="4">The sequence shown here is derived from an EMBL/GenBank/DDBJ whole genome shotgun (WGS) entry which is preliminary data.</text>
</comment>
<keyword evidence="5" id="KW-1185">Reference proteome</keyword>
<feature type="domain" description="Bacterial sugar transferase" evidence="3">
    <location>
        <begin position="271"/>
        <end position="450"/>
    </location>
</feature>
<accession>A0ABX1GQ77</accession>
<comment type="similarity">
    <text evidence="1">Belongs to the bacterial sugar transferase family.</text>
</comment>
<dbReference type="PANTHER" id="PTHR30576">
    <property type="entry name" value="COLANIC BIOSYNTHESIS UDP-GLUCOSE LIPID CARRIER TRANSFERASE"/>
    <property type="match status" value="1"/>
</dbReference>
<evidence type="ECO:0000313" key="5">
    <source>
        <dbReference type="Proteomes" id="UP000718451"/>
    </source>
</evidence>
<evidence type="ECO:0000259" key="3">
    <source>
        <dbReference type="Pfam" id="PF02397"/>
    </source>
</evidence>
<dbReference type="Proteomes" id="UP000718451">
    <property type="component" value="Unassembled WGS sequence"/>
</dbReference>